<organism evidence="5 6">
    <name type="scientific">Actinoplanes siamensis</name>
    <dbReference type="NCBI Taxonomy" id="1223317"/>
    <lineage>
        <taxon>Bacteria</taxon>
        <taxon>Bacillati</taxon>
        <taxon>Actinomycetota</taxon>
        <taxon>Actinomycetes</taxon>
        <taxon>Micromonosporales</taxon>
        <taxon>Micromonosporaceae</taxon>
        <taxon>Actinoplanes</taxon>
    </lineage>
</organism>
<gene>
    <name evidence="5" type="ORF">Asi03nite_65910</name>
</gene>
<dbReference type="GO" id="GO:0016787">
    <property type="term" value="F:hydrolase activity"/>
    <property type="evidence" value="ECO:0007669"/>
    <property type="project" value="UniProtKB-KW"/>
</dbReference>
<feature type="domain" description="Phospholipase/carboxylesterase/thioesterase" evidence="4">
    <location>
        <begin position="125"/>
        <end position="225"/>
    </location>
</feature>
<dbReference type="PANTHER" id="PTHR43037:SF5">
    <property type="entry name" value="FERULOYL ESTERASE"/>
    <property type="match status" value="1"/>
</dbReference>
<feature type="compositionally biased region" description="Basic and acidic residues" evidence="3">
    <location>
        <begin position="7"/>
        <end position="20"/>
    </location>
</feature>
<keyword evidence="2" id="KW-0378">Hydrolase</keyword>
<protein>
    <submittedName>
        <fullName evidence="5">Serine esterase</fullName>
    </submittedName>
</protein>
<accession>A0A919TPD5</accession>
<feature type="region of interest" description="Disordered" evidence="3">
    <location>
        <begin position="1"/>
        <end position="37"/>
    </location>
</feature>
<name>A0A919TPD5_9ACTN</name>
<dbReference type="Gene3D" id="3.40.50.1820">
    <property type="entry name" value="alpha/beta hydrolase"/>
    <property type="match status" value="1"/>
</dbReference>
<evidence type="ECO:0000313" key="5">
    <source>
        <dbReference type="EMBL" id="GIF09053.1"/>
    </source>
</evidence>
<keyword evidence="1" id="KW-0732">Signal</keyword>
<dbReference type="EMBL" id="BOMW01000073">
    <property type="protein sequence ID" value="GIF09053.1"/>
    <property type="molecule type" value="Genomic_DNA"/>
</dbReference>
<sequence length="243" mass="25591">MTPVVEEPGRPHSAPEENAAHGRLNVRPQPPLQPATRTGLVSVAGPDGDLQALILVPEPVTAGPYHLIVVFHGAGGSAQQGVGLLREHAAEHRLLLVAPQSSGATWDFIGGGFGPDVRRLDRVLAEVFAGYPVDRISVGGFSDGASYALTLGLANGDVFGDILAFSPGFAAPLVSHGEPRVFISHGAGDQVLPVDRCGRYLVEWLRQPGYDVTYEEFPGGHDVPAGIVARALDWLGKGEARHP</sequence>
<proteinExistence type="predicted"/>
<keyword evidence="6" id="KW-1185">Reference proteome</keyword>
<dbReference type="Pfam" id="PF02230">
    <property type="entry name" value="Abhydrolase_2"/>
    <property type="match status" value="1"/>
</dbReference>
<evidence type="ECO:0000256" key="2">
    <source>
        <dbReference type="ARBA" id="ARBA00022801"/>
    </source>
</evidence>
<dbReference type="InterPro" id="IPR029058">
    <property type="entry name" value="AB_hydrolase_fold"/>
</dbReference>
<dbReference type="SUPFAM" id="SSF53474">
    <property type="entry name" value="alpha/beta-Hydrolases"/>
    <property type="match status" value="1"/>
</dbReference>
<dbReference type="AlphaFoldDB" id="A0A919TPD5"/>
<evidence type="ECO:0000313" key="6">
    <source>
        <dbReference type="Proteomes" id="UP000629619"/>
    </source>
</evidence>
<dbReference type="InterPro" id="IPR050955">
    <property type="entry name" value="Plant_Biomass_Hydrol_Est"/>
</dbReference>
<reference evidence="5" key="1">
    <citation type="submission" date="2021-01" db="EMBL/GenBank/DDBJ databases">
        <title>Whole genome shotgun sequence of Actinoplanes siamensis NBRC 109076.</title>
        <authorList>
            <person name="Komaki H."/>
            <person name="Tamura T."/>
        </authorList>
    </citation>
    <scope>NUCLEOTIDE SEQUENCE</scope>
    <source>
        <strain evidence="5">NBRC 109076</strain>
    </source>
</reference>
<dbReference type="Proteomes" id="UP000629619">
    <property type="component" value="Unassembled WGS sequence"/>
</dbReference>
<comment type="caution">
    <text evidence="5">The sequence shown here is derived from an EMBL/GenBank/DDBJ whole genome shotgun (WGS) entry which is preliminary data.</text>
</comment>
<dbReference type="PANTHER" id="PTHR43037">
    <property type="entry name" value="UNNAMED PRODUCT-RELATED"/>
    <property type="match status" value="1"/>
</dbReference>
<evidence type="ECO:0000256" key="1">
    <source>
        <dbReference type="ARBA" id="ARBA00022729"/>
    </source>
</evidence>
<evidence type="ECO:0000256" key="3">
    <source>
        <dbReference type="SAM" id="MobiDB-lite"/>
    </source>
</evidence>
<dbReference type="InterPro" id="IPR003140">
    <property type="entry name" value="PLipase/COase/thioEstase"/>
</dbReference>
<evidence type="ECO:0000259" key="4">
    <source>
        <dbReference type="Pfam" id="PF02230"/>
    </source>
</evidence>